<evidence type="ECO:0000313" key="1">
    <source>
        <dbReference type="EMBL" id="TGO27799.1"/>
    </source>
</evidence>
<reference evidence="1 2" key="1">
    <citation type="submission" date="2017-12" db="EMBL/GenBank/DDBJ databases">
        <title>Comparative genomics of Botrytis spp.</title>
        <authorList>
            <person name="Valero-Jimenez C.A."/>
            <person name="Tapia P."/>
            <person name="Veloso J."/>
            <person name="Silva-Moreno E."/>
            <person name="Staats M."/>
            <person name="Valdes J.H."/>
            <person name="Van Kan J.A.L."/>
        </authorList>
    </citation>
    <scope>NUCLEOTIDE SEQUENCE [LARGE SCALE GENOMIC DNA]</scope>
    <source>
        <strain evidence="1 2">Bp0003</strain>
    </source>
</reference>
<proteinExistence type="predicted"/>
<accession>A0A4Z1FY31</accession>
<sequence>MVWKIKEQRKDDDDTREEIWCAKLSYPTYQPIYTRRDGVLWCYRHSFKPLCECPECVQQFRSMGSQIKKVFTYSFALSDVEARQKSEGFVRSIDENLAYLQEQCNNNGNAIMKKWKKKSREKREGLLRSVDPDLYPHQWFYAHFNQSFLDTMVKKLSINGEIDTDFTQGKQLRKHRTSCLLPYLNVEGLSQDPMRLLGLLYNRTKYSPEQWAPFDNSLLEKHWAIGSLALDYNSHSIILYGPKYGTMTQ</sequence>
<keyword evidence="2" id="KW-1185">Reference proteome</keyword>
<name>A0A4Z1FY31_9HELO</name>
<dbReference type="EMBL" id="PQXI01000036">
    <property type="protein sequence ID" value="TGO27799.1"/>
    <property type="molecule type" value="Genomic_DNA"/>
</dbReference>
<dbReference type="Proteomes" id="UP000297910">
    <property type="component" value="Unassembled WGS sequence"/>
</dbReference>
<protein>
    <submittedName>
        <fullName evidence="1">Uncharacterized protein</fullName>
    </submittedName>
</protein>
<gene>
    <name evidence="1" type="ORF">BPAE_0036g00100</name>
</gene>
<comment type="caution">
    <text evidence="1">The sequence shown here is derived from an EMBL/GenBank/DDBJ whole genome shotgun (WGS) entry which is preliminary data.</text>
</comment>
<evidence type="ECO:0000313" key="2">
    <source>
        <dbReference type="Proteomes" id="UP000297910"/>
    </source>
</evidence>
<dbReference type="AlphaFoldDB" id="A0A4Z1FY31"/>
<organism evidence="1 2">
    <name type="scientific">Botrytis paeoniae</name>
    <dbReference type="NCBI Taxonomy" id="278948"/>
    <lineage>
        <taxon>Eukaryota</taxon>
        <taxon>Fungi</taxon>
        <taxon>Dikarya</taxon>
        <taxon>Ascomycota</taxon>
        <taxon>Pezizomycotina</taxon>
        <taxon>Leotiomycetes</taxon>
        <taxon>Helotiales</taxon>
        <taxon>Sclerotiniaceae</taxon>
        <taxon>Botrytis</taxon>
    </lineage>
</organism>